<gene>
    <name evidence="9" type="ORF">CGXH109_LOCUS134952</name>
</gene>
<dbReference type="InterPro" id="IPR035983">
    <property type="entry name" value="Hect_E3_ubiquitin_ligase"/>
</dbReference>
<feature type="region of interest" description="Disordered" evidence="7">
    <location>
        <begin position="670"/>
        <end position="689"/>
    </location>
</feature>
<dbReference type="PROSITE" id="PS50096">
    <property type="entry name" value="IQ"/>
    <property type="match status" value="1"/>
</dbReference>
<dbReference type="PROSITE" id="PS50237">
    <property type="entry name" value="HECT"/>
    <property type="match status" value="1"/>
</dbReference>
<evidence type="ECO:0000259" key="8">
    <source>
        <dbReference type="PROSITE" id="PS50237"/>
    </source>
</evidence>
<feature type="compositionally biased region" description="Polar residues" evidence="7">
    <location>
        <begin position="26"/>
        <end position="44"/>
    </location>
</feature>
<evidence type="ECO:0000256" key="7">
    <source>
        <dbReference type="SAM" id="MobiDB-lite"/>
    </source>
</evidence>
<accession>A0A9W4WR63</accession>
<evidence type="ECO:0000313" key="9">
    <source>
        <dbReference type="EMBL" id="CAI0654136.1"/>
    </source>
</evidence>
<dbReference type="EMBL" id="CAMGZC010001977">
    <property type="protein sequence ID" value="CAI0654136.1"/>
    <property type="molecule type" value="Genomic_DNA"/>
</dbReference>
<name>A0A9W4WR63_9PEZI</name>
<comment type="caution">
    <text evidence="9">The sequence shown here is derived from an EMBL/GenBank/DDBJ whole genome shotgun (WGS) entry which is preliminary data.</text>
</comment>
<dbReference type="FunFam" id="3.30.2410.10:FF:000017">
    <property type="entry name" value="E3 ubiquitin-protein ligase UPL7"/>
    <property type="match status" value="1"/>
</dbReference>
<dbReference type="SUPFAM" id="SSF56204">
    <property type="entry name" value="Hect, E3 ligase catalytic domain"/>
    <property type="match status" value="1"/>
</dbReference>
<feature type="region of interest" description="Disordered" evidence="7">
    <location>
        <begin position="1"/>
        <end position="20"/>
    </location>
</feature>
<dbReference type="CDD" id="cd00078">
    <property type="entry name" value="HECTc"/>
    <property type="match status" value="1"/>
</dbReference>
<evidence type="ECO:0000256" key="6">
    <source>
        <dbReference type="PROSITE-ProRule" id="PRU00104"/>
    </source>
</evidence>
<feature type="compositionally biased region" description="Basic and acidic residues" evidence="7">
    <location>
        <begin position="49"/>
        <end position="60"/>
    </location>
</feature>
<keyword evidence="4" id="KW-0808">Transferase</keyword>
<feature type="region of interest" description="Disordered" evidence="7">
    <location>
        <begin position="26"/>
        <end position="77"/>
    </location>
</feature>
<keyword evidence="10" id="KW-1185">Reference proteome</keyword>
<evidence type="ECO:0000256" key="2">
    <source>
        <dbReference type="ARBA" id="ARBA00004906"/>
    </source>
</evidence>
<dbReference type="SMART" id="SM00119">
    <property type="entry name" value="HECTc"/>
    <property type="match status" value="1"/>
</dbReference>
<keyword evidence="5 6" id="KW-0833">Ubl conjugation pathway</keyword>
<evidence type="ECO:0000313" key="10">
    <source>
        <dbReference type="Proteomes" id="UP001152533"/>
    </source>
</evidence>
<comment type="catalytic activity">
    <reaction evidence="1">
        <text>S-ubiquitinyl-[E2 ubiquitin-conjugating enzyme]-L-cysteine + [acceptor protein]-L-lysine = [E2 ubiquitin-conjugating enzyme]-L-cysteine + N(6)-ubiquitinyl-[acceptor protein]-L-lysine.</text>
        <dbReference type="EC" id="2.3.2.26"/>
    </reaction>
</comment>
<evidence type="ECO:0000256" key="3">
    <source>
        <dbReference type="ARBA" id="ARBA00012485"/>
    </source>
</evidence>
<comment type="pathway">
    <text evidence="2">Protein modification; protein ubiquitination.</text>
</comment>
<feature type="domain" description="HECT" evidence="8">
    <location>
        <begin position="818"/>
        <end position="1189"/>
    </location>
</feature>
<proteinExistence type="predicted"/>
<feature type="active site" description="Glycyl thioester intermediate" evidence="6">
    <location>
        <position position="1157"/>
    </location>
</feature>
<organism evidence="9 10">
    <name type="scientific">Colletotrichum noveboracense</name>
    <dbReference type="NCBI Taxonomy" id="2664923"/>
    <lineage>
        <taxon>Eukaryota</taxon>
        <taxon>Fungi</taxon>
        <taxon>Dikarya</taxon>
        <taxon>Ascomycota</taxon>
        <taxon>Pezizomycotina</taxon>
        <taxon>Sordariomycetes</taxon>
        <taxon>Hypocreomycetidae</taxon>
        <taxon>Glomerellales</taxon>
        <taxon>Glomerellaceae</taxon>
        <taxon>Colletotrichum</taxon>
        <taxon>Colletotrichum gloeosporioides species complex</taxon>
    </lineage>
</organism>
<dbReference type="Gene3D" id="3.30.2410.10">
    <property type="entry name" value="Hect, E3 ligase catalytic domain"/>
    <property type="match status" value="1"/>
</dbReference>
<feature type="compositionally biased region" description="Basic residues" evidence="7">
    <location>
        <begin position="67"/>
        <end position="77"/>
    </location>
</feature>
<dbReference type="SMART" id="SM00015">
    <property type="entry name" value="IQ"/>
    <property type="match status" value="1"/>
</dbReference>
<dbReference type="Pfam" id="PF00632">
    <property type="entry name" value="HECT"/>
    <property type="match status" value="1"/>
</dbReference>
<dbReference type="GO" id="GO:0000209">
    <property type="term" value="P:protein polyubiquitination"/>
    <property type="evidence" value="ECO:0007669"/>
    <property type="project" value="InterPro"/>
</dbReference>
<feature type="compositionally biased region" description="Acidic residues" evidence="7">
    <location>
        <begin position="678"/>
        <end position="689"/>
    </location>
</feature>
<reference evidence="9" key="1">
    <citation type="submission" date="2022-08" db="EMBL/GenBank/DDBJ databases">
        <authorList>
            <person name="Giroux E."/>
            <person name="Giroux E."/>
        </authorList>
    </citation>
    <scope>NUCLEOTIDE SEQUENCE</scope>
    <source>
        <strain evidence="9">H1091258</strain>
    </source>
</reference>
<evidence type="ECO:0000256" key="1">
    <source>
        <dbReference type="ARBA" id="ARBA00000885"/>
    </source>
</evidence>
<evidence type="ECO:0000256" key="5">
    <source>
        <dbReference type="ARBA" id="ARBA00022786"/>
    </source>
</evidence>
<sequence length="1189" mass="133510">MFPTFTGNSRRPRNVNLSGQNLNPFAATSWTPSAGSGASKTVSNAQAERAQRQQDRDKLKAAGKIQKTWRGHRARRRLRDSRRDSFDALYSTTSDLGTQQRLSMALPLLLTTFQPTRADDLQRLFRFSRELSSTNLECLASDRLPPSRLARYVRILVEALEGQTKNESNQHDDAQLLLNLLTQIVGATPQSISKSLRQYYTVLADISGASDLDESGLEVISRAVLMPLGANSGNGTVVQPASDMCQLADSPADIDPSATYEAFSLSFLARHDLRLVEQHAEVFSRNIDLGRLATAITEVYLDGRINGVSRDQQLWLLAHFIELHQGSGTKSRGLQHLNALHLQLSSLSADISLRLSVKPAEPNSSTIDSNSADDQLILPLPLYVTQRLTSLADRNGISILLAELTDNFGSRSTSQEFESASLLSGYILTLLRCFPENGDEIRMRLFLGDIPSNVGTLPTIKFLWQAMSQSSIYRQVLRDSTSVVGLVRNYLSKSKSADVSREQEWRLMLLFLELYTFILRLSDDEDFFSSISPSLLQGSKQPSRLRSCGLSRQEVEDLSIVLKHLAFALHYNAQDIQQGIQNSEPVSMSQLESYFGNSASKTLKDAKAQNAKSNSSDTRLDLGSLRSIVTSALRLLYERDSRRPFLPPKHWLMTSKFDMEGFVSAVVAEQERQNEMSDSSDDEDGEIDEDANIGGSFIHTVAGQRVSRHAQIEKLRSQQRRAQRDRLLAVIGPKLEILRHMPFVIPFDTRVQIFRQFVYLDKHKRRDGMDAEQWRMMMMHNPLRSPGRSPAGRHHGKIRRGQVFRDAFEQFYELGEGLKEPIQIQFVDQFDTIEAGIDGGGVTKEFLTSVTTEAFSKMEGISLFTANSQGLLYPNPTAMDELKEVMRRAGYPEYSADWQDQVQDLLRQFEFLGRIVGKCMYEGILIDIAFAGFFLLKWTSGQTGENSYRGNVNDLRDLDEELYQGMLHLKNLTSNVADLALDFTITDQVSLPGEPVRTVSRNLIPNGEDVPVTNDNRLLYISYVARHRLVAQPAQQTAAFLRGLRSIIAPSWLSMFNQNEIQRLVGGDSSEIDIDDLRQNTIYSGLYEVGDDGLEHPTVQLFWKVMAGFSDKERRDVLKYVTSTPRAPLLGFAQLSPRFSIRDGGEDQERLPSTSTCVNLLKLPRYKDEETLRKKLLYAVSSGAGFDLS</sequence>
<dbReference type="InterPro" id="IPR000048">
    <property type="entry name" value="IQ_motif_EF-hand-BS"/>
</dbReference>
<dbReference type="PANTHER" id="PTHR45700:SF2">
    <property type="entry name" value="UBIQUITIN-PROTEIN LIGASE E3C"/>
    <property type="match status" value="1"/>
</dbReference>
<dbReference type="GO" id="GO:0061630">
    <property type="term" value="F:ubiquitin protein ligase activity"/>
    <property type="evidence" value="ECO:0007669"/>
    <property type="project" value="UniProtKB-EC"/>
</dbReference>
<evidence type="ECO:0000256" key="4">
    <source>
        <dbReference type="ARBA" id="ARBA00022679"/>
    </source>
</evidence>
<dbReference type="GO" id="GO:0006511">
    <property type="term" value="P:ubiquitin-dependent protein catabolic process"/>
    <property type="evidence" value="ECO:0007669"/>
    <property type="project" value="TreeGrafter"/>
</dbReference>
<dbReference type="Proteomes" id="UP001152533">
    <property type="component" value="Unassembled WGS sequence"/>
</dbReference>
<dbReference type="InterPro" id="IPR044611">
    <property type="entry name" value="E3A/B/C-like"/>
</dbReference>
<dbReference type="Gene3D" id="3.90.1750.10">
    <property type="entry name" value="Hect, E3 ligase catalytic domains"/>
    <property type="match status" value="1"/>
</dbReference>
<dbReference type="EC" id="2.3.2.26" evidence="3"/>
<dbReference type="Gene3D" id="3.30.2160.10">
    <property type="entry name" value="Hect, E3 ligase catalytic domain"/>
    <property type="match status" value="1"/>
</dbReference>
<dbReference type="AlphaFoldDB" id="A0A9W4WR63"/>
<protein>
    <recommendedName>
        <fullName evidence="3">HECT-type E3 ubiquitin transferase</fullName>
        <ecNumber evidence="3">2.3.2.26</ecNumber>
    </recommendedName>
</protein>
<dbReference type="InterPro" id="IPR000569">
    <property type="entry name" value="HECT_dom"/>
</dbReference>
<dbReference type="PANTHER" id="PTHR45700">
    <property type="entry name" value="UBIQUITIN-PROTEIN LIGASE E3C"/>
    <property type="match status" value="1"/>
</dbReference>